<dbReference type="InterPro" id="IPR027120">
    <property type="entry name" value="Smc2_ABC"/>
</dbReference>
<dbReference type="GO" id="GO:0005634">
    <property type="term" value="C:nucleus"/>
    <property type="evidence" value="ECO:0007669"/>
    <property type="project" value="UniProtKB-SubCell"/>
</dbReference>
<dbReference type="Gene3D" id="3.40.50.300">
    <property type="entry name" value="P-loop containing nucleotide triphosphate hydrolases"/>
    <property type="match status" value="2"/>
</dbReference>
<dbReference type="GO" id="GO:0007076">
    <property type="term" value="P:mitotic chromosome condensation"/>
    <property type="evidence" value="ECO:0007669"/>
    <property type="project" value="UniProtKB-ARBA"/>
</dbReference>
<evidence type="ECO:0000256" key="5">
    <source>
        <dbReference type="ARBA" id="ARBA00022776"/>
    </source>
</evidence>
<dbReference type="Proteomes" id="UP000245768">
    <property type="component" value="Unassembled WGS sequence"/>
</dbReference>
<evidence type="ECO:0000256" key="10">
    <source>
        <dbReference type="ARBA" id="ARBA00023306"/>
    </source>
</evidence>
<evidence type="ECO:0000313" key="16">
    <source>
        <dbReference type="Proteomes" id="UP000245768"/>
    </source>
</evidence>
<reference evidence="15 16" key="1">
    <citation type="journal article" date="2018" name="Mol. Biol. Evol.">
        <title>Broad Genomic Sampling Reveals a Smut Pathogenic Ancestry of the Fungal Clade Ustilaginomycotina.</title>
        <authorList>
            <person name="Kijpornyongpan T."/>
            <person name="Mondo S.J."/>
            <person name="Barry K."/>
            <person name="Sandor L."/>
            <person name="Lee J."/>
            <person name="Lipzen A."/>
            <person name="Pangilinan J."/>
            <person name="LaButti K."/>
            <person name="Hainaut M."/>
            <person name="Henrissat B."/>
            <person name="Grigoriev I.V."/>
            <person name="Spatafora J.W."/>
            <person name="Aime M.C."/>
        </authorList>
    </citation>
    <scope>NUCLEOTIDE SEQUENCE [LARGE SCALE GENOMIC DNA]</scope>
    <source>
        <strain evidence="15 16">MCA 4198</strain>
    </source>
</reference>
<evidence type="ECO:0000256" key="13">
    <source>
        <dbReference type="SAM" id="MobiDB-lite"/>
    </source>
</evidence>
<dbReference type="InterPro" id="IPR027417">
    <property type="entry name" value="P-loop_NTPase"/>
</dbReference>
<protein>
    <recommendedName>
        <fullName evidence="11">Structural maintenance of chromosomes protein</fullName>
    </recommendedName>
</protein>
<evidence type="ECO:0000256" key="2">
    <source>
        <dbReference type="ARBA" id="ARBA00005231"/>
    </source>
</evidence>
<dbReference type="FunFam" id="3.40.50.300:FF:000278">
    <property type="entry name" value="Structural maintenance of chromosomes 2"/>
    <property type="match status" value="1"/>
</dbReference>
<dbReference type="EMBL" id="KZ819640">
    <property type="protein sequence ID" value="PWN87438.1"/>
    <property type="molecule type" value="Genomic_DNA"/>
</dbReference>
<dbReference type="Pfam" id="PF06470">
    <property type="entry name" value="SMC_hinge"/>
    <property type="match status" value="1"/>
</dbReference>
<dbReference type="InParanoid" id="A0A316YFN9"/>
<keyword evidence="8" id="KW-0226">DNA condensation</keyword>
<dbReference type="RefSeq" id="XP_025374636.1">
    <property type="nucleotide sequence ID" value="XM_025522741.1"/>
</dbReference>
<keyword evidence="10" id="KW-0131">Cell cycle</keyword>
<gene>
    <name evidence="15" type="ORF">FA10DRAFT_269394</name>
</gene>
<keyword evidence="3" id="KW-0132">Cell division</keyword>
<dbReference type="Gene3D" id="3.30.70.1620">
    <property type="match status" value="1"/>
</dbReference>
<evidence type="ECO:0000256" key="8">
    <source>
        <dbReference type="ARBA" id="ARBA00023067"/>
    </source>
</evidence>
<dbReference type="AlphaFoldDB" id="A0A316YFN9"/>
<dbReference type="STRING" id="215250.A0A316YFN9"/>
<dbReference type="PANTHER" id="PTHR43977">
    <property type="entry name" value="STRUCTURAL MAINTENANCE OF CHROMOSOMES PROTEIN 3"/>
    <property type="match status" value="1"/>
</dbReference>
<keyword evidence="5" id="KW-0498">Mitosis</keyword>
<evidence type="ECO:0000259" key="14">
    <source>
        <dbReference type="SMART" id="SM00968"/>
    </source>
</evidence>
<dbReference type="GO" id="GO:0016887">
    <property type="term" value="F:ATP hydrolysis activity"/>
    <property type="evidence" value="ECO:0007669"/>
    <property type="project" value="InterPro"/>
</dbReference>
<proteinExistence type="inferred from homology"/>
<evidence type="ECO:0000256" key="7">
    <source>
        <dbReference type="ARBA" id="ARBA00023054"/>
    </source>
</evidence>
<dbReference type="Gene3D" id="1.20.1060.20">
    <property type="match status" value="1"/>
</dbReference>
<comment type="subcellular location">
    <subcellularLocation>
        <location evidence="1 11">Nucleus</location>
    </subcellularLocation>
</comment>
<keyword evidence="7 12" id="KW-0175">Coiled coil</keyword>
<dbReference type="InterPro" id="IPR010935">
    <property type="entry name" value="SMC_hinge"/>
</dbReference>
<keyword evidence="6" id="KW-0067">ATP-binding</keyword>
<accession>A0A316YFN9</accession>
<dbReference type="PIRSF" id="PIRSF005719">
    <property type="entry name" value="SMC"/>
    <property type="match status" value="1"/>
</dbReference>
<feature type="region of interest" description="Disordered" evidence="13">
    <location>
        <begin position="1176"/>
        <end position="1220"/>
    </location>
</feature>
<dbReference type="Gene3D" id="1.10.287.1490">
    <property type="match status" value="1"/>
</dbReference>
<dbReference type="FunFam" id="3.40.50.300:FF:000385">
    <property type="entry name" value="Structural maintenance of chromosomes 2"/>
    <property type="match status" value="1"/>
</dbReference>
<dbReference type="Pfam" id="PF02463">
    <property type="entry name" value="SMC_N"/>
    <property type="match status" value="1"/>
</dbReference>
<organism evidence="15 16">
    <name type="scientific">Acaromyces ingoldii</name>
    <dbReference type="NCBI Taxonomy" id="215250"/>
    <lineage>
        <taxon>Eukaryota</taxon>
        <taxon>Fungi</taxon>
        <taxon>Dikarya</taxon>
        <taxon>Basidiomycota</taxon>
        <taxon>Ustilaginomycotina</taxon>
        <taxon>Exobasidiomycetes</taxon>
        <taxon>Exobasidiales</taxon>
        <taxon>Cryptobasidiaceae</taxon>
        <taxon>Acaromyces</taxon>
    </lineage>
</organism>
<dbReference type="GO" id="GO:0005694">
    <property type="term" value="C:chromosome"/>
    <property type="evidence" value="ECO:0007669"/>
    <property type="project" value="InterPro"/>
</dbReference>
<dbReference type="CDD" id="cd03273">
    <property type="entry name" value="ABC_SMC2_euk"/>
    <property type="match status" value="1"/>
</dbReference>
<keyword evidence="4" id="KW-0547">Nucleotide-binding</keyword>
<feature type="coiled-coil region" evidence="12">
    <location>
        <begin position="749"/>
        <end position="941"/>
    </location>
</feature>
<dbReference type="GO" id="GO:0005524">
    <property type="term" value="F:ATP binding"/>
    <property type="evidence" value="ECO:0007669"/>
    <property type="project" value="UniProtKB-KW"/>
</dbReference>
<dbReference type="SUPFAM" id="SSF75553">
    <property type="entry name" value="Smc hinge domain"/>
    <property type="match status" value="1"/>
</dbReference>
<evidence type="ECO:0000256" key="11">
    <source>
        <dbReference type="PIRNR" id="PIRNR005719"/>
    </source>
</evidence>
<evidence type="ECO:0000256" key="4">
    <source>
        <dbReference type="ARBA" id="ARBA00022741"/>
    </source>
</evidence>
<dbReference type="SUPFAM" id="SSF52540">
    <property type="entry name" value="P-loop containing nucleoside triphosphate hydrolases"/>
    <property type="match status" value="1"/>
</dbReference>
<evidence type="ECO:0000256" key="6">
    <source>
        <dbReference type="ARBA" id="ARBA00022840"/>
    </source>
</evidence>
<dbReference type="GO" id="GO:0051301">
    <property type="term" value="P:cell division"/>
    <property type="evidence" value="ECO:0007669"/>
    <property type="project" value="UniProtKB-KW"/>
</dbReference>
<evidence type="ECO:0000256" key="3">
    <source>
        <dbReference type="ARBA" id="ARBA00022618"/>
    </source>
</evidence>
<sequence>MRIEELIIDGFKSYPVRTHVSGFDASFNAITGLNGSGKSNILDSICFVLGITNLSAVRATNLQDLIYKRGQAGVTKASVTIVFDNTDRARSPVSFENYGQITVTRQIAMGGLSKYLINGHKATQQAVQNMFQSVQLNINNPNFLIMQGKITKVLNMKPQEILSMIEEAAGTRMFEDRKEKAIKTMGKKDQKVKEISSLLEEEITPKLDRLREEKRSFLEYQRATTELERLTRLAKAYEWQQHHARHAEKSNAVETRSRQIQEAKETQEALKRQMSEIEKELEAIEKRREKEMTKGGKLQELTEKSKALQHDLVKAKTLLDLKAGSLDEETKKLQADEVALNALVTSRQEKGESLRELSESFGTLKAAFDGSNDALSKQDELLQSLLTGMASKASDGAQGGYMGQLADARAREAAAGTEVEQAKLRIGHLQKELKTKEPLARKAEKEGAGLVQELANARDAVDQLQGQVESTGWDEGKERALSQTRAEVSQKVSELLTRRDAIKSRLAALDFSYSDPEPNFDRSKVKGLVASLTNLDQDKHRFSTALEVCAGGRLYNVVVEDERTGSQLLANGKLKKRVTLIPLNKITATVAAAERIGAAKKLAPGKVDLALSLVGYDDEVCKAMEFVFGSTLICADAETAKRVTFDGQVQLKSVTLDGDVYDPAGTLSGGSKPNTAGVLVQMQELNWLDKQVAEAKRTLARCDAEAKAAKDAIAKFNNVKRQLDLKKHEVTLLEGQVSGSNATRIISEVAACKKQIEELTASISEAKERQKQAKEEVKSLEREMEEFNSNKDSKLEELKADIKKRKADVQKQGATIKARQGEVRTLELELEESAREIEGASNDLEEAKAALQGTKSELDEMETSITDLQQQAEETEAHLAKERETLSAYDDELESLRGAIKAKRQEVTDWDVKIKEYSHEVERAQQDVATAEKAVKHLEAQFEWIVTEQDFFGKAGTAYDFERHNMREVGRTCKKLEEQQSGMKKKVNPKVLNMIDSVEKKESELKTMMSTVLKDKGKIEDTIEELDRYKKDALQTTWEKVNGDFGDIFGELLPGNYAKLQPPEGMDVTQGLEVKVRLGSVWKQSLTELSGGQRSLIALSLIMSLLQFKPAPMYILDEIDAALDLSHTQHIGQLFKSRFSGSQFIVVSLKEGLFTNANVLFRARFRDGTSIVERTAQKSMSSSSSADKENHRTALSGQSRKTKSNPKAVAATASPLDAVA</sequence>
<name>A0A316YFN9_9BASI</name>
<dbReference type="SMART" id="SM00968">
    <property type="entry name" value="SMC_hinge"/>
    <property type="match status" value="1"/>
</dbReference>
<evidence type="ECO:0000313" key="15">
    <source>
        <dbReference type="EMBL" id="PWN87438.1"/>
    </source>
</evidence>
<feature type="domain" description="SMC hinge" evidence="14">
    <location>
        <begin position="523"/>
        <end position="644"/>
    </location>
</feature>
<feature type="coiled-coil region" evidence="12">
    <location>
        <begin position="220"/>
        <end position="318"/>
    </location>
</feature>
<evidence type="ECO:0000256" key="12">
    <source>
        <dbReference type="SAM" id="Coils"/>
    </source>
</evidence>
<keyword evidence="16" id="KW-1185">Reference proteome</keyword>
<evidence type="ECO:0000256" key="9">
    <source>
        <dbReference type="ARBA" id="ARBA00023242"/>
    </source>
</evidence>
<evidence type="ECO:0000256" key="1">
    <source>
        <dbReference type="ARBA" id="ARBA00004123"/>
    </source>
</evidence>
<dbReference type="InterPro" id="IPR036277">
    <property type="entry name" value="SMC_hinge_sf"/>
</dbReference>
<dbReference type="GeneID" id="37044657"/>
<dbReference type="OrthoDB" id="10255539at2759"/>
<comment type="similarity">
    <text evidence="2">Belongs to the SMC family. SMC2 subfamily.</text>
</comment>
<dbReference type="InterPro" id="IPR003395">
    <property type="entry name" value="RecF/RecN/SMC_N"/>
</dbReference>
<dbReference type="FunCoup" id="A0A316YFN9">
    <property type="interactions" value="645"/>
</dbReference>
<keyword evidence="9 11" id="KW-0539">Nucleus</keyword>
<dbReference type="InterPro" id="IPR024704">
    <property type="entry name" value="SMC"/>
</dbReference>